<keyword evidence="14" id="KW-0521">NADP</keyword>
<dbReference type="EC" id="1.1.1.193" evidence="8"/>
<dbReference type="SUPFAM" id="SSF53927">
    <property type="entry name" value="Cytidine deaminase-like"/>
    <property type="match status" value="1"/>
</dbReference>
<evidence type="ECO:0000313" key="18">
    <source>
        <dbReference type="EMBL" id="RZD17672.1"/>
    </source>
</evidence>
<evidence type="ECO:0000256" key="13">
    <source>
        <dbReference type="ARBA" id="ARBA00022833"/>
    </source>
</evidence>
<dbReference type="PANTHER" id="PTHR38011">
    <property type="entry name" value="DIHYDROFOLATE REDUCTASE FAMILY PROTEIN (AFU_ORTHOLOGUE AFUA_8G06820)"/>
    <property type="match status" value="1"/>
</dbReference>
<dbReference type="GO" id="GO:0009231">
    <property type="term" value="P:riboflavin biosynthetic process"/>
    <property type="evidence" value="ECO:0007669"/>
    <property type="project" value="UniProtKB-UniPathway"/>
</dbReference>
<evidence type="ECO:0000256" key="4">
    <source>
        <dbReference type="ARBA" id="ARBA00004910"/>
    </source>
</evidence>
<dbReference type="NCBIfam" id="TIGR00326">
    <property type="entry name" value="eubact_ribD"/>
    <property type="match status" value="1"/>
</dbReference>
<evidence type="ECO:0000256" key="15">
    <source>
        <dbReference type="ARBA" id="ARBA00023002"/>
    </source>
</evidence>
<dbReference type="UniPathway" id="UPA00275">
    <property type="reaction ID" value="UER00401"/>
</dbReference>
<dbReference type="EC" id="3.5.4.26" evidence="7"/>
<dbReference type="Pfam" id="PF01872">
    <property type="entry name" value="RibD_C"/>
    <property type="match status" value="1"/>
</dbReference>
<gene>
    <name evidence="18" type="primary">ribD</name>
    <name evidence="18" type="ORF">EVG15_09915</name>
</gene>
<keyword evidence="12 18" id="KW-0378">Hydrolase</keyword>
<dbReference type="Proteomes" id="UP000319296">
    <property type="component" value="Unassembled WGS sequence"/>
</dbReference>
<dbReference type="InterPro" id="IPR024072">
    <property type="entry name" value="DHFR-like_dom_sf"/>
</dbReference>
<dbReference type="InterPro" id="IPR016192">
    <property type="entry name" value="APOBEC/CMP_deaminase_Zn-bd"/>
</dbReference>
<evidence type="ECO:0000259" key="17">
    <source>
        <dbReference type="PROSITE" id="PS51747"/>
    </source>
</evidence>
<comment type="similarity">
    <text evidence="6">In the C-terminal section; belongs to the HTP reductase family.</text>
</comment>
<comment type="pathway">
    <text evidence="3">Cofactor biosynthesis; riboflavin biosynthesis; 5-amino-6-(D-ribitylamino)uracil from GTP: step 2/4.</text>
</comment>
<evidence type="ECO:0000256" key="7">
    <source>
        <dbReference type="ARBA" id="ARBA00012766"/>
    </source>
</evidence>
<evidence type="ECO:0000256" key="12">
    <source>
        <dbReference type="ARBA" id="ARBA00022801"/>
    </source>
</evidence>
<evidence type="ECO:0000256" key="1">
    <source>
        <dbReference type="ARBA" id="ARBA00001947"/>
    </source>
</evidence>
<evidence type="ECO:0000256" key="6">
    <source>
        <dbReference type="ARBA" id="ARBA00007417"/>
    </source>
</evidence>
<comment type="similarity">
    <text evidence="5">In the N-terminal section; belongs to the cytidine and deoxycytidylate deaminase family.</text>
</comment>
<evidence type="ECO:0000256" key="8">
    <source>
        <dbReference type="ARBA" id="ARBA00013173"/>
    </source>
</evidence>
<dbReference type="AlphaFoldDB" id="A0A519BK74"/>
<comment type="caution">
    <text evidence="18">The sequence shown here is derived from an EMBL/GenBank/DDBJ whole genome shotgun (WGS) entry which is preliminary data.</text>
</comment>
<evidence type="ECO:0000256" key="10">
    <source>
        <dbReference type="ARBA" id="ARBA00022619"/>
    </source>
</evidence>
<dbReference type="Pfam" id="PF00383">
    <property type="entry name" value="dCMP_cyt_deam_1"/>
    <property type="match status" value="1"/>
</dbReference>
<evidence type="ECO:0000313" key="19">
    <source>
        <dbReference type="Proteomes" id="UP000319296"/>
    </source>
</evidence>
<dbReference type="InterPro" id="IPR002734">
    <property type="entry name" value="RibDG_C"/>
</dbReference>
<comment type="pathway">
    <text evidence="4">Cofactor biosynthesis; riboflavin biosynthesis; 5-amino-6-(D-ribitylamino)uracil from GTP: step 3/4.</text>
</comment>
<dbReference type="Gene3D" id="3.40.140.10">
    <property type="entry name" value="Cytidine Deaminase, domain 2"/>
    <property type="match status" value="1"/>
</dbReference>
<dbReference type="InterPro" id="IPR016193">
    <property type="entry name" value="Cytidine_deaminase-like"/>
</dbReference>
<dbReference type="FunFam" id="3.40.140.10:FF:000025">
    <property type="entry name" value="Riboflavin biosynthesis protein RibD"/>
    <property type="match status" value="1"/>
</dbReference>
<evidence type="ECO:0000256" key="9">
    <source>
        <dbReference type="ARBA" id="ARBA00019930"/>
    </source>
</evidence>
<dbReference type="GO" id="GO:0008835">
    <property type="term" value="F:diaminohydroxyphosphoribosylaminopyrimidine deaminase activity"/>
    <property type="evidence" value="ECO:0007669"/>
    <property type="project" value="UniProtKB-EC"/>
</dbReference>
<sequence length="436" mass="49055">MAKYAKYSDEYYIAKTLNLAKKAAGFTSPNPMVGSVIVKNNEIIGFGYHKKAGEPHAEINALKMAGNNAKGATLYVSLEPCSHFGKTPPCVESIKQYGIKRVVAAIKDPNPSVSGSGFKYLESNGIEIKYGILEGKAKKLNEIFLKNITSNLPFITIKIAISLDGKIGFLNKNTAGSGDASENTPLYMSSEKSLKYTHNLRLLHDAIMVSANTVAIDNPKLNIRYVKNNRNGAKKKFTRIILDSNLITPLDSNLFLFKDPTDKVIIFTSFEYSREKLKRKKMLEQKGAIIKEVYYNNKYGNYLENYLIAGNNFIKKKQYRYLDIAEIFKICAEYGITSILIESGQHLFAYIILNNLYDKLVLNITPYIIGNAGTIDAFDLINFANLNKLNKLNNNFQFTNAVKKSLDDLYADNQLIKLKNLDIKKTGDDVFLIYYH</sequence>
<dbReference type="CDD" id="cd01284">
    <property type="entry name" value="Riboflavin_deaminase-reductase"/>
    <property type="match status" value="1"/>
</dbReference>
<dbReference type="Gene3D" id="3.40.430.10">
    <property type="entry name" value="Dihydrofolate Reductase, subunit A"/>
    <property type="match status" value="1"/>
</dbReference>
<reference evidence="18 19" key="1">
    <citation type="journal article" date="2019" name="ISME J.">
        <title>Insights into ecological role of a new deltaproteobacterial order Candidatus Acidulodesulfobacterales by metagenomics and metatranscriptomics.</title>
        <authorList>
            <person name="Tan S."/>
            <person name="Liu J."/>
            <person name="Fang Y."/>
            <person name="Hedlund B.P."/>
            <person name="Lian Z.H."/>
            <person name="Huang L.Y."/>
            <person name="Li J.T."/>
            <person name="Huang L.N."/>
            <person name="Li W.J."/>
            <person name="Jiang H.C."/>
            <person name="Dong H.L."/>
            <person name="Shu W.S."/>
        </authorList>
    </citation>
    <scope>NUCLEOTIDE SEQUENCE [LARGE SCALE GENOMIC DNA]</scope>
    <source>
        <strain evidence="18">AP1</strain>
    </source>
</reference>
<keyword evidence="13" id="KW-0862">Zinc</keyword>
<keyword evidence="10" id="KW-0686">Riboflavin biosynthesis</keyword>
<comment type="cofactor">
    <cofactor evidence="1">
        <name>Zn(2+)</name>
        <dbReference type="ChEBI" id="CHEBI:29105"/>
    </cofactor>
</comment>
<organism evidence="18 19">
    <name type="scientific">Candidatus Acididesulfobacter diazotrophicus</name>
    <dbReference type="NCBI Taxonomy" id="2597226"/>
    <lineage>
        <taxon>Bacteria</taxon>
        <taxon>Deltaproteobacteria</taxon>
        <taxon>Candidatus Acidulodesulfobacterales</taxon>
        <taxon>Candidatus Acididesulfobacter</taxon>
    </lineage>
</organism>
<dbReference type="EMBL" id="SGBB01000026">
    <property type="protein sequence ID" value="RZD17672.1"/>
    <property type="molecule type" value="Genomic_DNA"/>
</dbReference>
<dbReference type="GO" id="GO:0008703">
    <property type="term" value="F:5-amino-6-(5-phosphoribosylamino)uracil reductase activity"/>
    <property type="evidence" value="ECO:0007669"/>
    <property type="project" value="UniProtKB-EC"/>
</dbReference>
<dbReference type="InterPro" id="IPR002125">
    <property type="entry name" value="CMP_dCMP_dom"/>
</dbReference>
<dbReference type="SUPFAM" id="SSF53597">
    <property type="entry name" value="Dihydrofolate reductase-like"/>
    <property type="match status" value="1"/>
</dbReference>
<name>A0A519BK74_9DELT</name>
<dbReference type="PROSITE" id="PS00903">
    <property type="entry name" value="CYT_DCMP_DEAMINASES_1"/>
    <property type="match status" value="1"/>
</dbReference>
<protein>
    <recommendedName>
        <fullName evidence="9">Riboflavin biosynthesis protein RibD</fullName>
        <ecNumber evidence="8">1.1.1.193</ecNumber>
        <ecNumber evidence="7">3.5.4.26</ecNumber>
    </recommendedName>
</protein>
<evidence type="ECO:0000256" key="3">
    <source>
        <dbReference type="ARBA" id="ARBA00004882"/>
    </source>
</evidence>
<comment type="function">
    <text evidence="2">Converts 2,5-diamino-6-(ribosylamino)-4(3h)-pyrimidinone 5'-phosphate into 5-amino-6-(ribosylamino)-2,4(1h,3h)-pyrimidinedione 5'-phosphate.</text>
</comment>
<keyword evidence="15 18" id="KW-0560">Oxidoreductase</keyword>
<dbReference type="PROSITE" id="PS51747">
    <property type="entry name" value="CYT_DCMP_DEAMINASES_2"/>
    <property type="match status" value="1"/>
</dbReference>
<evidence type="ECO:0000256" key="16">
    <source>
        <dbReference type="ARBA" id="ARBA00023268"/>
    </source>
</evidence>
<dbReference type="InterPro" id="IPR004794">
    <property type="entry name" value="Eubact_RibD"/>
</dbReference>
<evidence type="ECO:0000256" key="14">
    <source>
        <dbReference type="ARBA" id="ARBA00022857"/>
    </source>
</evidence>
<evidence type="ECO:0000256" key="2">
    <source>
        <dbReference type="ARBA" id="ARBA00002151"/>
    </source>
</evidence>
<evidence type="ECO:0000256" key="11">
    <source>
        <dbReference type="ARBA" id="ARBA00022723"/>
    </source>
</evidence>
<keyword evidence="11" id="KW-0479">Metal-binding</keyword>
<dbReference type="InterPro" id="IPR050765">
    <property type="entry name" value="Riboflavin_Biosynth_HTPR"/>
</dbReference>
<evidence type="ECO:0000256" key="5">
    <source>
        <dbReference type="ARBA" id="ARBA00005259"/>
    </source>
</evidence>
<dbReference type="GO" id="GO:0008270">
    <property type="term" value="F:zinc ion binding"/>
    <property type="evidence" value="ECO:0007669"/>
    <property type="project" value="InterPro"/>
</dbReference>
<accession>A0A519BK74</accession>
<feature type="domain" description="CMP/dCMP-type deaminase" evidence="17">
    <location>
        <begin position="7"/>
        <end position="117"/>
    </location>
</feature>
<keyword evidence="16" id="KW-0511">Multifunctional enzyme</keyword>
<dbReference type="PANTHER" id="PTHR38011:SF7">
    <property type="entry name" value="2,5-DIAMINO-6-RIBOSYLAMINO-4(3H)-PYRIMIDINONE 5'-PHOSPHATE REDUCTASE"/>
    <property type="match status" value="1"/>
</dbReference>
<proteinExistence type="inferred from homology"/>